<protein>
    <submittedName>
        <fullName evidence="2">Uncharacterized protein</fullName>
    </submittedName>
</protein>
<evidence type="ECO:0000313" key="3">
    <source>
        <dbReference type="Proteomes" id="UP000195633"/>
    </source>
</evidence>
<organism evidence="2 3">
    <name type="scientific">Acetobacter ascendens</name>
    <dbReference type="NCBI Taxonomy" id="481146"/>
    <lineage>
        <taxon>Bacteria</taxon>
        <taxon>Pseudomonadati</taxon>
        <taxon>Pseudomonadota</taxon>
        <taxon>Alphaproteobacteria</taxon>
        <taxon>Acetobacterales</taxon>
        <taxon>Acetobacteraceae</taxon>
        <taxon>Acetobacter</taxon>
    </lineage>
</organism>
<sequence length="118" mass="13721">MQTIRDTYPHSLGTTGRTEGNMNEPTCFPRVERYREELAKLTFEPVSPEMTSFYKVLIQDAMSAMTEHDRPERNLMAEICSITTLLIEARVPAEILMDYLERLHEELDEPIRPMEGDE</sequence>
<dbReference type="AlphaFoldDB" id="A0A1Y0V1R9"/>
<dbReference type="Proteomes" id="UP000195633">
    <property type="component" value="Plasmid pAP1447-1"/>
</dbReference>
<gene>
    <name evidence="2" type="ORF">S101447_03065</name>
</gene>
<evidence type="ECO:0000256" key="1">
    <source>
        <dbReference type="SAM" id="MobiDB-lite"/>
    </source>
</evidence>
<reference evidence="2 3" key="1">
    <citation type="submission" date="2017-05" db="EMBL/GenBank/DDBJ databases">
        <title>Genome sequence of Acetobacter pasteurianus subsp. ascendens strain SRCM101447.</title>
        <authorList>
            <person name="Cho S.H."/>
        </authorList>
    </citation>
    <scope>NUCLEOTIDE SEQUENCE [LARGE SCALE GENOMIC DNA]</scope>
    <source>
        <strain evidence="2 3">SRCM101447</strain>
        <plasmid evidence="3">Plasmid pap1447-1 sequence</plasmid>
    </source>
</reference>
<dbReference type="EMBL" id="CP021525">
    <property type="protein sequence ID" value="ARW12102.1"/>
    <property type="molecule type" value="Genomic_DNA"/>
</dbReference>
<accession>A0A1Y0V1R9</accession>
<proteinExistence type="predicted"/>
<feature type="region of interest" description="Disordered" evidence="1">
    <location>
        <begin position="1"/>
        <end position="25"/>
    </location>
</feature>
<geneLocation type="plasmid" evidence="3">
    <name>pap1447-1 sequence</name>
</geneLocation>
<name>A0A1Y0V1R9_9PROT</name>
<evidence type="ECO:0000313" key="2">
    <source>
        <dbReference type="EMBL" id="ARW12102.1"/>
    </source>
</evidence>
<feature type="compositionally biased region" description="Polar residues" evidence="1">
    <location>
        <begin position="12"/>
        <end position="24"/>
    </location>
</feature>
<keyword evidence="2" id="KW-0614">Plasmid</keyword>